<evidence type="ECO:0000313" key="4">
    <source>
        <dbReference type="Proteomes" id="UP001286313"/>
    </source>
</evidence>
<keyword evidence="1" id="KW-0812">Transmembrane</keyword>
<comment type="caution">
    <text evidence="3">The sequence shown here is derived from an EMBL/GenBank/DDBJ whole genome shotgun (WGS) entry which is preliminary data.</text>
</comment>
<reference evidence="3" key="1">
    <citation type="submission" date="2023-10" db="EMBL/GenBank/DDBJ databases">
        <title>Genome assemblies of two species of porcelain crab, Petrolisthes cinctipes and Petrolisthes manimaculis (Anomura: Porcellanidae).</title>
        <authorList>
            <person name="Angst P."/>
        </authorList>
    </citation>
    <scope>NUCLEOTIDE SEQUENCE</scope>
    <source>
        <strain evidence="3">PB745_01</strain>
        <tissue evidence="3">Gill</tissue>
    </source>
</reference>
<keyword evidence="4" id="KW-1185">Reference proteome</keyword>
<evidence type="ECO:0000256" key="1">
    <source>
        <dbReference type="SAM" id="Phobius"/>
    </source>
</evidence>
<accession>A0AAE1BUG0</accession>
<evidence type="ECO:0000256" key="2">
    <source>
        <dbReference type="SAM" id="SignalP"/>
    </source>
</evidence>
<sequence>MTASTTTTTTTTTTLTAATTLLVFLASLVSSQAESPRVVVTTTTEHPKVITNTNTSTTAYPRVITTQGEGNKSSIEVPEYQPVSSLLVWSDVPNTTVQLHVQSIYVYSKNFTLPETKMWHFINIYQPVNMPGHARTAMIQVPFASIYTSLSYAPVSNLTFTSDHLAHWIFCPNAYTCALIPPPASTIIPTRSSRSEEGGGKLLAPLLVVSLLLVVALLALMALTCYRRKDIFHVYEEPFWPPQPPPLPYPVLQVETVQGNPERKLHQGEVTTNSNTTKKSEHVSGPMSGQYISDVILPQPTNDVSNKEPRCDWSRERDLTTIFPDQDSVNSLYGLILPDAHD</sequence>
<feature type="signal peptide" evidence="2">
    <location>
        <begin position="1"/>
        <end position="33"/>
    </location>
</feature>
<feature type="transmembrane region" description="Helical" evidence="1">
    <location>
        <begin position="202"/>
        <end position="223"/>
    </location>
</feature>
<proteinExistence type="predicted"/>
<protein>
    <submittedName>
        <fullName evidence="3">Uncharacterized protein</fullName>
    </submittedName>
</protein>
<dbReference type="Proteomes" id="UP001286313">
    <property type="component" value="Unassembled WGS sequence"/>
</dbReference>
<dbReference type="EMBL" id="JAWQEG010005884">
    <property type="protein sequence ID" value="KAK3856442.1"/>
    <property type="molecule type" value="Genomic_DNA"/>
</dbReference>
<keyword evidence="2" id="KW-0732">Signal</keyword>
<evidence type="ECO:0000313" key="3">
    <source>
        <dbReference type="EMBL" id="KAK3856442.1"/>
    </source>
</evidence>
<dbReference type="AlphaFoldDB" id="A0AAE1BUG0"/>
<name>A0AAE1BUG0_PETCI</name>
<keyword evidence="1" id="KW-0472">Membrane</keyword>
<gene>
    <name evidence="3" type="ORF">Pcinc_037236</name>
</gene>
<keyword evidence="1" id="KW-1133">Transmembrane helix</keyword>
<feature type="chain" id="PRO_5042289688" evidence="2">
    <location>
        <begin position="34"/>
        <end position="342"/>
    </location>
</feature>
<organism evidence="3 4">
    <name type="scientific">Petrolisthes cinctipes</name>
    <name type="common">Flat porcelain crab</name>
    <dbReference type="NCBI Taxonomy" id="88211"/>
    <lineage>
        <taxon>Eukaryota</taxon>
        <taxon>Metazoa</taxon>
        <taxon>Ecdysozoa</taxon>
        <taxon>Arthropoda</taxon>
        <taxon>Crustacea</taxon>
        <taxon>Multicrustacea</taxon>
        <taxon>Malacostraca</taxon>
        <taxon>Eumalacostraca</taxon>
        <taxon>Eucarida</taxon>
        <taxon>Decapoda</taxon>
        <taxon>Pleocyemata</taxon>
        <taxon>Anomura</taxon>
        <taxon>Galatheoidea</taxon>
        <taxon>Porcellanidae</taxon>
        <taxon>Petrolisthes</taxon>
    </lineage>
</organism>